<dbReference type="GO" id="GO:0000775">
    <property type="term" value="C:chromosome, centromeric region"/>
    <property type="evidence" value="ECO:0007669"/>
    <property type="project" value="UniProtKB-SubCell"/>
</dbReference>
<dbReference type="PANTHER" id="PTHR32222:SF1">
    <property type="entry name" value="CENTROMERE PROTEIN U"/>
    <property type="match status" value="1"/>
</dbReference>
<keyword evidence="6 10" id="KW-0175">Coiled coil</keyword>
<keyword evidence="5" id="KW-0158">Chromosome</keyword>
<reference evidence="13" key="1">
    <citation type="submission" date="2024-04" db="EMBL/GenBank/DDBJ databases">
        <title>Salinicola lusitanus LLJ914,a marine bacterium isolated from the Okinawa Trough.</title>
        <authorList>
            <person name="Li J."/>
        </authorList>
    </citation>
    <scope>NUCLEOTIDE SEQUENCE [LARGE SCALE GENOMIC DNA]</scope>
</reference>
<evidence type="ECO:0000256" key="7">
    <source>
        <dbReference type="ARBA" id="ARBA00023242"/>
    </source>
</evidence>
<evidence type="ECO:0000256" key="8">
    <source>
        <dbReference type="ARBA" id="ARBA00023328"/>
    </source>
</evidence>
<evidence type="ECO:0000256" key="1">
    <source>
        <dbReference type="ARBA" id="ARBA00004123"/>
    </source>
</evidence>
<dbReference type="PANTHER" id="PTHR32222">
    <property type="entry name" value="CENTROMERE PROTEIN U"/>
    <property type="match status" value="1"/>
</dbReference>
<feature type="coiled-coil region" evidence="10">
    <location>
        <begin position="277"/>
        <end position="332"/>
    </location>
</feature>
<dbReference type="AlphaFoldDB" id="A0AAW0PB48"/>
<evidence type="ECO:0000313" key="13">
    <source>
        <dbReference type="Proteomes" id="UP001460270"/>
    </source>
</evidence>
<feature type="compositionally biased region" description="Basic residues" evidence="11">
    <location>
        <begin position="119"/>
        <end position="131"/>
    </location>
</feature>
<evidence type="ECO:0000256" key="11">
    <source>
        <dbReference type="SAM" id="MobiDB-lite"/>
    </source>
</evidence>
<name>A0AAW0PB48_9GOBI</name>
<dbReference type="InterPro" id="IPR025214">
    <property type="entry name" value="CENP-U"/>
</dbReference>
<keyword evidence="7" id="KW-0539">Nucleus</keyword>
<feature type="region of interest" description="Disordered" evidence="11">
    <location>
        <begin position="51"/>
        <end position="217"/>
    </location>
</feature>
<dbReference type="Proteomes" id="UP001460270">
    <property type="component" value="Unassembled WGS sequence"/>
</dbReference>
<dbReference type="GO" id="GO:0005634">
    <property type="term" value="C:nucleus"/>
    <property type="evidence" value="ECO:0007669"/>
    <property type="project" value="UniProtKB-SubCell"/>
</dbReference>
<sequence>MRGKKGKKHLQEPQKKTDSAEAGESSALATASFIEGLEQVNGVPLHSTALEEDLASADEEQVQRKLKKQAEKRREKENKKKRKKSTPQKSKKTGPATNEAKVKKAAKRKNSGDADAARPVKKQKVKEKKKTPAPESEEIRDPQPQELSEVEASPQSHRGEFSSDEELEESWKPSPKKQKGLSTKQIRTSPNHKPRKSSSGGENQPDKVREKKRLKRSGVTEAEVVLDEFLDFCAQYKASVESRAVEQALDCFVSNVEDQLTEKICSSKRLKTVMRENSKLATAIREKRQRLLDAKKELIKSERQLWLLQKDKSELEQKLNDLNQSKSFIKNLGELNRRYLQHRRKHPDEKETYGASSLPALLIEAKRIQTTELQLKQINDRLQKAVKQN</sequence>
<evidence type="ECO:0000256" key="4">
    <source>
        <dbReference type="ARBA" id="ARBA00016402"/>
    </source>
</evidence>
<evidence type="ECO:0000256" key="3">
    <source>
        <dbReference type="ARBA" id="ARBA00010440"/>
    </source>
</evidence>
<protein>
    <recommendedName>
        <fullName evidence="4">Centromere protein U</fullName>
    </recommendedName>
    <alternativeName>
        <fullName evidence="9">MLF1-interacting protein</fullName>
    </alternativeName>
</protein>
<dbReference type="Pfam" id="PF13097">
    <property type="entry name" value="CENP-U"/>
    <property type="match status" value="1"/>
</dbReference>
<evidence type="ECO:0000256" key="5">
    <source>
        <dbReference type="ARBA" id="ARBA00022454"/>
    </source>
</evidence>
<feature type="compositionally biased region" description="Basic residues" evidence="11">
    <location>
        <begin position="79"/>
        <end position="92"/>
    </location>
</feature>
<evidence type="ECO:0000256" key="6">
    <source>
        <dbReference type="ARBA" id="ARBA00023054"/>
    </source>
</evidence>
<evidence type="ECO:0000256" key="10">
    <source>
        <dbReference type="SAM" id="Coils"/>
    </source>
</evidence>
<comment type="similarity">
    <text evidence="3">Belongs to the CENP-U/AME1 family.</text>
</comment>
<evidence type="ECO:0000256" key="2">
    <source>
        <dbReference type="ARBA" id="ARBA00004584"/>
    </source>
</evidence>
<feature type="compositionally biased region" description="Acidic residues" evidence="11">
    <location>
        <begin position="51"/>
        <end position="60"/>
    </location>
</feature>
<accession>A0AAW0PB48</accession>
<evidence type="ECO:0000313" key="12">
    <source>
        <dbReference type="EMBL" id="KAK7922384.1"/>
    </source>
</evidence>
<proteinExistence type="inferred from homology"/>
<evidence type="ECO:0000256" key="9">
    <source>
        <dbReference type="ARBA" id="ARBA00031456"/>
    </source>
</evidence>
<organism evidence="12 13">
    <name type="scientific">Mugilogobius chulae</name>
    <name type="common">yellowstripe goby</name>
    <dbReference type="NCBI Taxonomy" id="88201"/>
    <lineage>
        <taxon>Eukaryota</taxon>
        <taxon>Metazoa</taxon>
        <taxon>Chordata</taxon>
        <taxon>Craniata</taxon>
        <taxon>Vertebrata</taxon>
        <taxon>Euteleostomi</taxon>
        <taxon>Actinopterygii</taxon>
        <taxon>Neopterygii</taxon>
        <taxon>Teleostei</taxon>
        <taxon>Neoteleostei</taxon>
        <taxon>Acanthomorphata</taxon>
        <taxon>Gobiaria</taxon>
        <taxon>Gobiiformes</taxon>
        <taxon>Gobioidei</taxon>
        <taxon>Gobiidae</taxon>
        <taxon>Gobionellinae</taxon>
        <taxon>Mugilogobius</taxon>
    </lineage>
</organism>
<comment type="subcellular location">
    <subcellularLocation>
        <location evidence="2">Chromosome</location>
        <location evidence="2">Centromere</location>
    </subcellularLocation>
    <subcellularLocation>
        <location evidence="1">Nucleus</location>
    </subcellularLocation>
</comment>
<feature type="compositionally biased region" description="Basic and acidic residues" evidence="11">
    <location>
        <begin position="68"/>
        <end position="78"/>
    </location>
</feature>
<keyword evidence="13" id="KW-1185">Reference proteome</keyword>
<comment type="caution">
    <text evidence="12">The sequence shown here is derived from an EMBL/GenBank/DDBJ whole genome shotgun (WGS) entry which is preliminary data.</text>
</comment>
<feature type="compositionally biased region" description="Polar residues" evidence="11">
    <location>
        <begin position="180"/>
        <end position="189"/>
    </location>
</feature>
<dbReference type="EMBL" id="JBBPFD010000006">
    <property type="protein sequence ID" value="KAK7922384.1"/>
    <property type="molecule type" value="Genomic_DNA"/>
</dbReference>
<gene>
    <name evidence="12" type="ORF">WMY93_009286</name>
</gene>
<feature type="region of interest" description="Disordered" evidence="11">
    <location>
        <begin position="1"/>
        <end position="26"/>
    </location>
</feature>
<feature type="compositionally biased region" description="Basic and acidic residues" evidence="11">
    <location>
        <begin position="9"/>
        <end position="19"/>
    </location>
</feature>
<keyword evidence="8" id="KW-0137">Centromere</keyword>